<organism evidence="2 3">
    <name type="scientific">Succinivibrio dextrinosolvens</name>
    <dbReference type="NCBI Taxonomy" id="83771"/>
    <lineage>
        <taxon>Bacteria</taxon>
        <taxon>Pseudomonadati</taxon>
        <taxon>Pseudomonadota</taxon>
        <taxon>Gammaproteobacteria</taxon>
        <taxon>Aeromonadales</taxon>
        <taxon>Succinivibrionaceae</taxon>
        <taxon>Succinivibrio</taxon>
    </lineage>
</organism>
<feature type="domain" description="N-acetyltransferase" evidence="1">
    <location>
        <begin position="2"/>
        <end position="150"/>
    </location>
</feature>
<protein>
    <submittedName>
        <fullName evidence="2">Protein N-acetyltransferase, RimJ/RimL family</fullName>
    </submittedName>
</protein>
<dbReference type="InterPro" id="IPR000182">
    <property type="entry name" value="GNAT_dom"/>
</dbReference>
<gene>
    <name evidence="2" type="ORF">SAMN04487865_10133</name>
</gene>
<sequence length="155" mass="17725">MLFLRKATMNDMNLIFEWANDPVVLNNSFHSGIIPYDSHKQWYTSIMQNDSVLQYILMDDEIPVGQIRLNIQDGDAEIGYSIASEHRGKGYGRRILQLVAEEVAKNHSEIRALVAKVKPDNTVSKKLFESEGYEMKYSCYTRKPMKICGSGDDTQ</sequence>
<proteinExistence type="predicted"/>
<dbReference type="PROSITE" id="PS51186">
    <property type="entry name" value="GNAT"/>
    <property type="match status" value="1"/>
</dbReference>
<evidence type="ECO:0000259" key="1">
    <source>
        <dbReference type="PROSITE" id="PS51186"/>
    </source>
</evidence>
<dbReference type="Gene3D" id="3.40.630.30">
    <property type="match status" value="1"/>
</dbReference>
<dbReference type="Proteomes" id="UP000243374">
    <property type="component" value="Unassembled WGS sequence"/>
</dbReference>
<dbReference type="PANTHER" id="PTHR43415:SF3">
    <property type="entry name" value="GNAT-FAMILY ACETYLTRANSFERASE"/>
    <property type="match status" value="1"/>
</dbReference>
<name>A0A662Z878_9GAMM</name>
<evidence type="ECO:0000313" key="3">
    <source>
        <dbReference type="Proteomes" id="UP000243374"/>
    </source>
</evidence>
<dbReference type="OrthoDB" id="9801656at2"/>
<dbReference type="Pfam" id="PF13302">
    <property type="entry name" value="Acetyltransf_3"/>
    <property type="match status" value="1"/>
</dbReference>
<dbReference type="AlphaFoldDB" id="A0A662Z878"/>
<keyword evidence="3" id="KW-1185">Reference proteome</keyword>
<accession>A0A662Z878</accession>
<keyword evidence="2" id="KW-0808">Transferase</keyword>
<dbReference type="GO" id="GO:0016747">
    <property type="term" value="F:acyltransferase activity, transferring groups other than amino-acyl groups"/>
    <property type="evidence" value="ECO:0007669"/>
    <property type="project" value="InterPro"/>
</dbReference>
<dbReference type="EMBL" id="FOSF01000013">
    <property type="protein sequence ID" value="SFJ99667.1"/>
    <property type="molecule type" value="Genomic_DNA"/>
</dbReference>
<dbReference type="CDD" id="cd04301">
    <property type="entry name" value="NAT_SF"/>
    <property type="match status" value="1"/>
</dbReference>
<dbReference type="SUPFAM" id="SSF55729">
    <property type="entry name" value="Acyl-CoA N-acyltransferases (Nat)"/>
    <property type="match status" value="1"/>
</dbReference>
<evidence type="ECO:0000313" key="2">
    <source>
        <dbReference type="EMBL" id="SFJ99667.1"/>
    </source>
</evidence>
<dbReference type="RefSeq" id="WP_074840046.1">
    <property type="nucleotide sequence ID" value="NZ_CP047056.1"/>
</dbReference>
<reference evidence="2 3" key="1">
    <citation type="submission" date="2016-10" db="EMBL/GenBank/DDBJ databases">
        <authorList>
            <person name="Varghese N."/>
            <person name="Submissions S."/>
        </authorList>
    </citation>
    <scope>NUCLEOTIDE SEQUENCE [LARGE SCALE GENOMIC DNA]</scope>
    <source>
        <strain evidence="2 3">22B</strain>
    </source>
</reference>
<dbReference type="PANTHER" id="PTHR43415">
    <property type="entry name" value="SPERMIDINE N(1)-ACETYLTRANSFERASE"/>
    <property type="match status" value="1"/>
</dbReference>
<dbReference type="InterPro" id="IPR016181">
    <property type="entry name" value="Acyl_CoA_acyltransferase"/>
</dbReference>